<dbReference type="Proteomes" id="UP000037035">
    <property type="component" value="Unassembled WGS sequence"/>
</dbReference>
<name>A0A0L6VLH6_9BASI</name>
<dbReference type="EMBL" id="LAVV01004198">
    <property type="protein sequence ID" value="KNZ61623.1"/>
    <property type="molecule type" value="Genomic_DNA"/>
</dbReference>
<sequence length="472" mass="54424">MSYTRRNFPLIDFCLRRFDGLFTHPPWPHVAPKSHSTSVLKRDKLYQFTLLNQFTPSSKLSRFPSLIGGFHGYTFLVGYGAILPFRLLSPPSGDVNWEVDFISWRYKLSTEVYFSGSPLKKMLNFLQLTCSMLQQNCKLYLFAYVDILAQSLQLSKFFVLQRLNLVYLCETRPTTCFKLFTTPPHNPLPFPINLILSIFHHKLTQDLKGFGFLHEDEESRFIYYFKKKKTQKGPIKKKCPTPAKKKKKKKKRKHNHSTPWSHDKTKKKKKKKRNHNHSTPWSHDKSAEEPNSEDEGNASCVLNYKGDYDGQICCLSAWLEITDDQQNSINQTANTLCIVTSTSHSLQEVVGYHAVVHTVHRLSWRGVCIEQGLWYYYIVLQCWRSESRGYTEIYASGYKGHTALVQLLIELSGLWLGKYGNTSSDHGQIVGPKVPVVRFQITMIKVVLTIIICNRLGIEVKSINKTSSLKVI</sequence>
<accession>A0A0L6VLH6</accession>
<evidence type="ECO:0000256" key="1">
    <source>
        <dbReference type="SAM" id="MobiDB-lite"/>
    </source>
</evidence>
<feature type="region of interest" description="Disordered" evidence="1">
    <location>
        <begin position="233"/>
        <end position="293"/>
    </location>
</feature>
<keyword evidence="3" id="KW-1185">Reference proteome</keyword>
<proteinExistence type="predicted"/>
<feature type="compositionally biased region" description="Basic residues" evidence="1">
    <location>
        <begin position="233"/>
        <end position="256"/>
    </location>
</feature>
<evidence type="ECO:0000313" key="2">
    <source>
        <dbReference type="EMBL" id="KNZ61623.1"/>
    </source>
</evidence>
<protein>
    <submittedName>
        <fullName evidence="2">Uncharacterized protein</fullName>
    </submittedName>
</protein>
<feature type="compositionally biased region" description="Basic residues" evidence="1">
    <location>
        <begin position="264"/>
        <end position="276"/>
    </location>
</feature>
<evidence type="ECO:0000313" key="3">
    <source>
        <dbReference type="Proteomes" id="UP000037035"/>
    </source>
</evidence>
<reference evidence="2 3" key="1">
    <citation type="submission" date="2015-08" db="EMBL/GenBank/DDBJ databases">
        <title>Next Generation Sequencing and Analysis of the Genome of Puccinia sorghi L Schw, the Causal Agent of Maize Common Rust.</title>
        <authorList>
            <person name="Rochi L."/>
            <person name="Burguener G."/>
            <person name="Darino M."/>
            <person name="Turjanski A."/>
            <person name="Kreff E."/>
            <person name="Dieguez M.J."/>
            <person name="Sacco F."/>
        </authorList>
    </citation>
    <scope>NUCLEOTIDE SEQUENCE [LARGE SCALE GENOMIC DNA]</scope>
    <source>
        <strain evidence="2 3">RO10H11247</strain>
    </source>
</reference>
<comment type="caution">
    <text evidence="2">The sequence shown here is derived from an EMBL/GenBank/DDBJ whole genome shotgun (WGS) entry which is preliminary data.</text>
</comment>
<organism evidence="2 3">
    <name type="scientific">Puccinia sorghi</name>
    <dbReference type="NCBI Taxonomy" id="27349"/>
    <lineage>
        <taxon>Eukaryota</taxon>
        <taxon>Fungi</taxon>
        <taxon>Dikarya</taxon>
        <taxon>Basidiomycota</taxon>
        <taxon>Pucciniomycotina</taxon>
        <taxon>Pucciniomycetes</taxon>
        <taxon>Pucciniales</taxon>
        <taxon>Pucciniaceae</taxon>
        <taxon>Puccinia</taxon>
    </lineage>
</organism>
<gene>
    <name evidence="2" type="ORF">VP01_1377g3</name>
</gene>
<dbReference type="AlphaFoldDB" id="A0A0L6VLH6"/>
<dbReference type="VEuPathDB" id="FungiDB:VP01_1377g3"/>